<gene>
    <name evidence="3" type="ORF">GNP95_18010</name>
    <name evidence="2" type="ORF">J15TS10_25930</name>
</gene>
<keyword evidence="5" id="KW-1185">Reference proteome</keyword>
<organism evidence="3 4">
    <name type="scientific">Paenibacillus woosongensis</name>
    <dbReference type="NCBI Taxonomy" id="307580"/>
    <lineage>
        <taxon>Bacteria</taxon>
        <taxon>Bacillati</taxon>
        <taxon>Bacillota</taxon>
        <taxon>Bacilli</taxon>
        <taxon>Bacillales</taxon>
        <taxon>Paenibacillaceae</taxon>
        <taxon>Paenibacillus</taxon>
    </lineage>
</organism>
<accession>A0A7X3CQ55</accession>
<dbReference type="RefSeq" id="WP_155612250.1">
    <property type="nucleotide sequence ID" value="NZ_BOSM01000004.1"/>
</dbReference>
<reference evidence="3 4" key="1">
    <citation type="submission" date="2019-11" db="EMBL/GenBank/DDBJ databases">
        <title>Draft genome sequences of five Paenibacillus species of dairy origin.</title>
        <authorList>
            <person name="Olajide A.M."/>
            <person name="Chen S."/>
            <person name="Lapointe G."/>
        </authorList>
    </citation>
    <scope>NUCLEOTIDE SEQUENCE [LARGE SCALE GENOMIC DNA]</scope>
    <source>
        <strain evidence="3 4">12CR55</strain>
    </source>
</reference>
<name>A0A7X3CQ55_9BACL</name>
<evidence type="ECO:0000256" key="1">
    <source>
        <dbReference type="SAM" id="MobiDB-lite"/>
    </source>
</evidence>
<dbReference type="EMBL" id="WNZW01000008">
    <property type="protein sequence ID" value="MUG46872.1"/>
    <property type="molecule type" value="Genomic_DNA"/>
</dbReference>
<dbReference type="InterPro" id="IPR025097">
    <property type="entry name" value="DUF4023"/>
</dbReference>
<reference evidence="2 5" key="2">
    <citation type="submission" date="2021-03" db="EMBL/GenBank/DDBJ databases">
        <title>Antimicrobial resistance genes in bacteria isolated from Japanese honey, and their potential for conferring macrolide and lincosamide resistance in the American foulbrood pathogen Paenibacillus larvae.</title>
        <authorList>
            <person name="Okamoto M."/>
            <person name="Kumagai M."/>
            <person name="Kanamori H."/>
            <person name="Takamatsu D."/>
        </authorList>
    </citation>
    <scope>NUCLEOTIDE SEQUENCE [LARGE SCALE GENOMIC DNA]</scope>
    <source>
        <strain evidence="2 5">J15TS10</strain>
    </source>
</reference>
<dbReference type="Proteomes" id="UP000681290">
    <property type="component" value="Unassembled WGS sequence"/>
</dbReference>
<sequence>MDSTHEFVEKLHDKQEKDRRNKENRGKGNPAGQLPTKQHGTQK</sequence>
<proteinExistence type="predicted"/>
<evidence type="ECO:0000313" key="3">
    <source>
        <dbReference type="EMBL" id="MUG46872.1"/>
    </source>
</evidence>
<feature type="region of interest" description="Disordered" evidence="1">
    <location>
        <begin position="1"/>
        <end position="43"/>
    </location>
</feature>
<comment type="caution">
    <text evidence="3">The sequence shown here is derived from an EMBL/GenBank/DDBJ whole genome shotgun (WGS) entry which is preliminary data.</text>
</comment>
<protein>
    <submittedName>
        <fullName evidence="3">DUF4023 domain-containing protein</fullName>
    </submittedName>
</protein>
<feature type="compositionally biased region" description="Basic and acidic residues" evidence="1">
    <location>
        <begin position="1"/>
        <end position="26"/>
    </location>
</feature>
<dbReference type="Proteomes" id="UP000447876">
    <property type="component" value="Unassembled WGS sequence"/>
</dbReference>
<evidence type="ECO:0000313" key="5">
    <source>
        <dbReference type="Proteomes" id="UP000681290"/>
    </source>
</evidence>
<dbReference type="AlphaFoldDB" id="A0A7X3CQ55"/>
<evidence type="ECO:0000313" key="4">
    <source>
        <dbReference type="Proteomes" id="UP000447876"/>
    </source>
</evidence>
<evidence type="ECO:0000313" key="2">
    <source>
        <dbReference type="EMBL" id="GIP58779.1"/>
    </source>
</evidence>
<dbReference type="OrthoDB" id="2631586at2"/>
<dbReference type="EMBL" id="BOSM01000004">
    <property type="protein sequence ID" value="GIP58779.1"/>
    <property type="molecule type" value="Genomic_DNA"/>
</dbReference>
<dbReference type="Pfam" id="PF13215">
    <property type="entry name" value="DUF4023"/>
    <property type="match status" value="1"/>
</dbReference>